<keyword evidence="2" id="KW-1185">Reference proteome</keyword>
<organism evidence="1 2">
    <name type="scientific">Collybia nuda</name>
    <dbReference type="NCBI Taxonomy" id="64659"/>
    <lineage>
        <taxon>Eukaryota</taxon>
        <taxon>Fungi</taxon>
        <taxon>Dikarya</taxon>
        <taxon>Basidiomycota</taxon>
        <taxon>Agaricomycotina</taxon>
        <taxon>Agaricomycetes</taxon>
        <taxon>Agaricomycetidae</taxon>
        <taxon>Agaricales</taxon>
        <taxon>Tricholomatineae</taxon>
        <taxon>Clitocybaceae</taxon>
        <taxon>Collybia</taxon>
    </lineage>
</organism>
<reference evidence="1" key="1">
    <citation type="submission" date="2020-11" db="EMBL/GenBank/DDBJ databases">
        <authorList>
            <consortium name="DOE Joint Genome Institute"/>
            <person name="Ahrendt S."/>
            <person name="Riley R."/>
            <person name="Andreopoulos W."/>
            <person name="Labutti K."/>
            <person name="Pangilinan J."/>
            <person name="Ruiz-Duenas F.J."/>
            <person name="Barrasa J.M."/>
            <person name="Sanchez-Garcia M."/>
            <person name="Camarero S."/>
            <person name="Miyauchi S."/>
            <person name="Serrano A."/>
            <person name="Linde D."/>
            <person name="Babiker R."/>
            <person name="Drula E."/>
            <person name="Ayuso-Fernandez I."/>
            <person name="Pacheco R."/>
            <person name="Padilla G."/>
            <person name="Ferreira P."/>
            <person name="Barriuso J."/>
            <person name="Kellner H."/>
            <person name="Castanera R."/>
            <person name="Alfaro M."/>
            <person name="Ramirez L."/>
            <person name="Pisabarro A.G."/>
            <person name="Kuo A."/>
            <person name="Tritt A."/>
            <person name="Lipzen A."/>
            <person name="He G."/>
            <person name="Yan M."/>
            <person name="Ng V."/>
            <person name="Cullen D."/>
            <person name="Martin F."/>
            <person name="Rosso M.-N."/>
            <person name="Henrissat B."/>
            <person name="Hibbett D."/>
            <person name="Martinez A.T."/>
            <person name="Grigoriev I.V."/>
        </authorList>
    </citation>
    <scope>NUCLEOTIDE SEQUENCE</scope>
    <source>
        <strain evidence="1">CBS 247.69</strain>
    </source>
</reference>
<comment type="caution">
    <text evidence="1">The sequence shown here is derived from an EMBL/GenBank/DDBJ whole genome shotgun (WGS) entry which is preliminary data.</text>
</comment>
<evidence type="ECO:0000313" key="2">
    <source>
        <dbReference type="Proteomes" id="UP000807353"/>
    </source>
</evidence>
<accession>A0A9P6CF17</accession>
<evidence type="ECO:0008006" key="3">
    <source>
        <dbReference type="Google" id="ProtNLM"/>
    </source>
</evidence>
<gene>
    <name evidence="1" type="ORF">BDZ94DRAFT_1122391</name>
</gene>
<protein>
    <recommendedName>
        <fullName evidence="3">F-box domain-containing protein</fullName>
    </recommendedName>
</protein>
<dbReference type="AlphaFoldDB" id="A0A9P6CF17"/>
<dbReference type="Proteomes" id="UP000807353">
    <property type="component" value="Unassembled WGS sequence"/>
</dbReference>
<evidence type="ECO:0000313" key="1">
    <source>
        <dbReference type="EMBL" id="KAF9463462.1"/>
    </source>
</evidence>
<dbReference type="OrthoDB" id="3365698at2759"/>
<proteinExistence type="predicted"/>
<feature type="non-terminal residue" evidence="1">
    <location>
        <position position="121"/>
    </location>
</feature>
<name>A0A9P6CF17_9AGAR</name>
<sequence length="121" mass="13753">SNDPPSDTQAQRLNSFRASCRGEVDVLDDRIADLNAELAWLLDQRSLRESQAAVCSSLLSPFRRLPTEILGEIFLYCLPEARYRTASRNQAPLLLGQICSRWRGIALGMSKLWEEFTMHIN</sequence>
<dbReference type="EMBL" id="MU150262">
    <property type="protein sequence ID" value="KAF9463462.1"/>
    <property type="molecule type" value="Genomic_DNA"/>
</dbReference>
<feature type="non-terminal residue" evidence="1">
    <location>
        <position position="1"/>
    </location>
</feature>